<dbReference type="Proteomes" id="UP000186601">
    <property type="component" value="Unassembled WGS sequence"/>
</dbReference>
<organism evidence="3 4">
    <name type="scientific">Hermanssonia centrifuga</name>
    <dbReference type="NCBI Taxonomy" id="98765"/>
    <lineage>
        <taxon>Eukaryota</taxon>
        <taxon>Fungi</taxon>
        <taxon>Dikarya</taxon>
        <taxon>Basidiomycota</taxon>
        <taxon>Agaricomycotina</taxon>
        <taxon>Agaricomycetes</taxon>
        <taxon>Polyporales</taxon>
        <taxon>Meruliaceae</taxon>
        <taxon>Hermanssonia</taxon>
    </lineage>
</organism>
<proteinExistence type="predicted"/>
<dbReference type="InterPro" id="IPR025714">
    <property type="entry name" value="Methyltranfer_dom"/>
</dbReference>
<evidence type="ECO:0000256" key="1">
    <source>
        <dbReference type="SAM" id="Phobius"/>
    </source>
</evidence>
<dbReference type="InterPro" id="IPR026913">
    <property type="entry name" value="METTL24"/>
</dbReference>
<dbReference type="AlphaFoldDB" id="A0A2R6NH39"/>
<dbReference type="STRING" id="98765.A0A2R6NH39"/>
<dbReference type="SUPFAM" id="SSF53335">
    <property type="entry name" value="S-adenosyl-L-methionine-dependent methyltransferases"/>
    <property type="match status" value="1"/>
</dbReference>
<evidence type="ECO:0000313" key="3">
    <source>
        <dbReference type="EMBL" id="PSR71659.1"/>
    </source>
</evidence>
<keyword evidence="4" id="KW-1185">Reference proteome</keyword>
<keyword evidence="1" id="KW-0472">Membrane</keyword>
<dbReference type="EMBL" id="MLYV02001259">
    <property type="protein sequence ID" value="PSR71659.1"/>
    <property type="molecule type" value="Genomic_DNA"/>
</dbReference>
<sequence>MPYIFQRHPRYVVVFAVFVICSFIYLTTPSSPNVDPSSFVGLPGDPALPSRVQHAERAYQKVVEKRQELIKKHGPTPSQVVMFPPDQNPWPAYTVWDFFPAAFNCPHELERIGSLGDGGKWTCGVSRIAEKPDCIIYSFGTDWESAWEASVLENTEHCEIWGYDHQTKSFGRQVSHASFSNKHRTHFTSHVQLGPIDKHASGDDPKLYKLDTLMNKNGHTFIDILKVDIEGYEFDTLKAIVRPYIQNGEPLPFGQLQIELHVWSKKFSDFLTWWEMLEAAGLRPVMMEPNLVYVNYNRQSGAELAEYTFLNIKGDNIFTSDAVRAYVPSEDTDEPKVQFIRHGPRE</sequence>
<dbReference type="OrthoDB" id="10006218at2759"/>
<evidence type="ECO:0000313" key="4">
    <source>
        <dbReference type="Proteomes" id="UP000186601"/>
    </source>
</evidence>
<feature type="transmembrane region" description="Helical" evidence="1">
    <location>
        <begin position="12"/>
        <end position="28"/>
    </location>
</feature>
<dbReference type="InterPro" id="IPR029063">
    <property type="entry name" value="SAM-dependent_MTases_sf"/>
</dbReference>
<reference evidence="3 4" key="1">
    <citation type="submission" date="2018-02" db="EMBL/GenBank/DDBJ databases">
        <title>Genome sequence of the basidiomycete white-rot fungus Phlebia centrifuga.</title>
        <authorList>
            <person name="Granchi Z."/>
            <person name="Peng M."/>
            <person name="de Vries R.P."/>
            <person name="Hilden K."/>
            <person name="Makela M.R."/>
            <person name="Grigoriev I."/>
            <person name="Riley R."/>
        </authorList>
    </citation>
    <scope>NUCLEOTIDE SEQUENCE [LARGE SCALE GENOMIC DNA]</scope>
    <source>
        <strain evidence="3 4">FBCC195</strain>
    </source>
</reference>
<comment type="caution">
    <text evidence="3">The sequence shown here is derived from an EMBL/GenBank/DDBJ whole genome shotgun (WGS) entry which is preliminary data.</text>
</comment>
<dbReference type="Gene3D" id="3.40.50.150">
    <property type="entry name" value="Vaccinia Virus protein VP39"/>
    <property type="match status" value="1"/>
</dbReference>
<keyword evidence="1" id="KW-0812">Transmembrane</keyword>
<gene>
    <name evidence="3" type="ORF">PHLCEN_2v12512</name>
</gene>
<name>A0A2R6NH39_9APHY</name>
<accession>A0A2R6NH39</accession>
<dbReference type="PANTHER" id="PTHR32026:SF10">
    <property type="entry name" value="METHYLTRANSFERASE-LIKE PROTEIN 24-RELATED"/>
    <property type="match status" value="1"/>
</dbReference>
<keyword evidence="1" id="KW-1133">Transmembrane helix</keyword>
<dbReference type="Pfam" id="PF13383">
    <property type="entry name" value="Methyltransf_22"/>
    <property type="match status" value="1"/>
</dbReference>
<feature type="domain" description="Methyltransferase" evidence="2">
    <location>
        <begin position="97"/>
        <end position="262"/>
    </location>
</feature>
<evidence type="ECO:0000259" key="2">
    <source>
        <dbReference type="Pfam" id="PF13383"/>
    </source>
</evidence>
<protein>
    <recommendedName>
        <fullName evidence="2">Methyltransferase domain-containing protein</fullName>
    </recommendedName>
</protein>
<dbReference type="PANTHER" id="PTHR32026">
    <property type="entry name" value="METHYLTRANSFERASE-LIKE PROTEIN 24"/>
    <property type="match status" value="1"/>
</dbReference>